<evidence type="ECO:0000256" key="7">
    <source>
        <dbReference type="ARBA" id="ARBA00022842"/>
    </source>
</evidence>
<evidence type="ECO:0000256" key="12">
    <source>
        <dbReference type="SAM" id="Phobius"/>
    </source>
</evidence>
<dbReference type="Proteomes" id="UP000285138">
    <property type="component" value="Unassembled WGS sequence"/>
</dbReference>
<comment type="catalytic activity">
    <reaction evidence="9 10">
        <text>L-threonyl-[protein] + FAD = FMN-L-threonyl-[protein] + AMP + H(+)</text>
        <dbReference type="Rhea" id="RHEA:36847"/>
        <dbReference type="Rhea" id="RHEA-COMP:11060"/>
        <dbReference type="Rhea" id="RHEA-COMP:11061"/>
        <dbReference type="ChEBI" id="CHEBI:15378"/>
        <dbReference type="ChEBI" id="CHEBI:30013"/>
        <dbReference type="ChEBI" id="CHEBI:57692"/>
        <dbReference type="ChEBI" id="CHEBI:74257"/>
        <dbReference type="ChEBI" id="CHEBI:456215"/>
        <dbReference type="EC" id="2.7.1.180"/>
    </reaction>
</comment>
<evidence type="ECO:0000256" key="5">
    <source>
        <dbReference type="ARBA" id="ARBA00022723"/>
    </source>
</evidence>
<dbReference type="GO" id="GO:0016740">
    <property type="term" value="F:transferase activity"/>
    <property type="evidence" value="ECO:0007669"/>
    <property type="project" value="UniProtKB-UniRule"/>
</dbReference>
<comment type="caution">
    <text evidence="13">The sequence shown here is derived from an EMBL/GenBank/DDBJ whole genome shotgun (WGS) entry which is preliminary data.</text>
</comment>
<evidence type="ECO:0000313" key="14">
    <source>
        <dbReference type="Proteomes" id="UP000285138"/>
    </source>
</evidence>
<evidence type="ECO:0000256" key="8">
    <source>
        <dbReference type="ARBA" id="ARBA00031306"/>
    </source>
</evidence>
<evidence type="ECO:0000256" key="2">
    <source>
        <dbReference type="ARBA" id="ARBA00016337"/>
    </source>
</evidence>
<dbReference type="InterPro" id="IPR003374">
    <property type="entry name" value="ApbE-like_sf"/>
</dbReference>
<dbReference type="AlphaFoldDB" id="A0A424YBK2"/>
<keyword evidence="12" id="KW-1133">Transmembrane helix</keyword>
<keyword evidence="3 10" id="KW-0285">Flavoprotein</keyword>
<evidence type="ECO:0000256" key="3">
    <source>
        <dbReference type="ARBA" id="ARBA00022630"/>
    </source>
</evidence>
<dbReference type="EMBL" id="QZAA01000232">
    <property type="protein sequence ID" value="RQD73862.1"/>
    <property type="molecule type" value="Genomic_DNA"/>
</dbReference>
<dbReference type="Pfam" id="PF02424">
    <property type="entry name" value="ApbE"/>
    <property type="match status" value="1"/>
</dbReference>
<dbReference type="PANTHER" id="PTHR30040">
    <property type="entry name" value="THIAMINE BIOSYNTHESIS LIPOPROTEIN APBE"/>
    <property type="match status" value="1"/>
</dbReference>
<feature type="transmembrane region" description="Helical" evidence="12">
    <location>
        <begin position="12"/>
        <end position="29"/>
    </location>
</feature>
<keyword evidence="5 10" id="KW-0479">Metal-binding</keyword>
<dbReference type="GO" id="GO:0046872">
    <property type="term" value="F:metal ion binding"/>
    <property type="evidence" value="ECO:0007669"/>
    <property type="project" value="UniProtKB-UniRule"/>
</dbReference>
<accession>A0A424YBK2</accession>
<dbReference type="EC" id="2.7.1.180" evidence="1 10"/>
<keyword evidence="4 10" id="KW-0808">Transferase</keyword>
<evidence type="ECO:0000313" key="13">
    <source>
        <dbReference type="EMBL" id="RQD73862.1"/>
    </source>
</evidence>
<keyword evidence="6 10" id="KW-0274">FAD</keyword>
<dbReference type="PIRSF" id="PIRSF006268">
    <property type="entry name" value="ApbE"/>
    <property type="match status" value="1"/>
</dbReference>
<feature type="binding site" evidence="11">
    <location>
        <position position="296"/>
    </location>
    <ligand>
        <name>Mg(2+)</name>
        <dbReference type="ChEBI" id="CHEBI:18420"/>
    </ligand>
</feature>
<dbReference type="PANTHER" id="PTHR30040:SF2">
    <property type="entry name" value="FAD:PROTEIN FMN TRANSFERASE"/>
    <property type="match status" value="1"/>
</dbReference>
<evidence type="ECO:0000256" key="11">
    <source>
        <dbReference type="PIRSR" id="PIRSR006268-2"/>
    </source>
</evidence>
<feature type="binding site" evidence="11">
    <location>
        <position position="300"/>
    </location>
    <ligand>
        <name>Mg(2+)</name>
        <dbReference type="ChEBI" id="CHEBI:18420"/>
    </ligand>
</feature>
<dbReference type="InterPro" id="IPR024932">
    <property type="entry name" value="ApbE"/>
</dbReference>
<sequence length="344" mass="38401">MANRKKKIIEIIIILIVLSIIGFAIYNFADRDNMERYNRTELILDTVFDVTIFVDEEVEGDRLLREAFDKVRALEKVMSRFVKNSDVDNINEQAGKEPVEVDPRTFYVIERSLEFGDASQGKFDVTIGPLLNLWGFGTGEEREPPSSEKIEETLPLVDYKDIELDEENLTVYLPREGMVLDLGGIAKGYIVDEIAEFLEGEGVEHGSVNAGGDIRALGTRLDGNPWRIGITHPRDRENLIAVIPVSQEAIVTSGDYERFFTHEGEIYHHILDPDTGRPAGEVTSVTVVAPDCITADSLSTAVFVLGVEEGKSLLESMPQVEGIIVDLQEEVYVTSGLKDLIEIR</sequence>
<proteinExistence type="inferred from homology"/>
<dbReference type="SUPFAM" id="SSF143631">
    <property type="entry name" value="ApbE-like"/>
    <property type="match status" value="1"/>
</dbReference>
<evidence type="ECO:0000256" key="6">
    <source>
        <dbReference type="ARBA" id="ARBA00022827"/>
    </source>
</evidence>
<keyword evidence="12" id="KW-0472">Membrane</keyword>
<dbReference type="Gene3D" id="3.10.520.10">
    <property type="entry name" value="ApbE-like domains"/>
    <property type="match status" value="1"/>
</dbReference>
<gene>
    <name evidence="13" type="ORF">D5R97_08730</name>
</gene>
<keyword evidence="7 10" id="KW-0460">Magnesium</keyword>
<evidence type="ECO:0000256" key="4">
    <source>
        <dbReference type="ARBA" id="ARBA00022679"/>
    </source>
</evidence>
<evidence type="ECO:0000256" key="1">
    <source>
        <dbReference type="ARBA" id="ARBA00011955"/>
    </source>
</evidence>
<comment type="similarity">
    <text evidence="10">Belongs to the ApbE family.</text>
</comment>
<comment type="cofactor">
    <cofactor evidence="11">
        <name>Mg(2+)</name>
        <dbReference type="ChEBI" id="CHEBI:18420"/>
    </cofactor>
    <cofactor evidence="11">
        <name>Mn(2+)</name>
        <dbReference type="ChEBI" id="CHEBI:29035"/>
    </cofactor>
    <text evidence="11">Magnesium. Can also use manganese.</text>
</comment>
<keyword evidence="12" id="KW-0812">Transmembrane</keyword>
<evidence type="ECO:0000256" key="10">
    <source>
        <dbReference type="PIRNR" id="PIRNR006268"/>
    </source>
</evidence>
<evidence type="ECO:0000256" key="9">
    <source>
        <dbReference type="ARBA" id="ARBA00048540"/>
    </source>
</evidence>
<name>A0A424YBK2_9FIRM</name>
<reference evidence="13 14" key="1">
    <citation type="submission" date="2018-08" db="EMBL/GenBank/DDBJ databases">
        <title>The metabolism and importance of syntrophic acetate oxidation coupled to methane or sulfide production in haloalkaline environments.</title>
        <authorList>
            <person name="Timmers P.H.A."/>
            <person name="Vavourakis C.D."/>
            <person name="Sorokin D.Y."/>
            <person name="Sinninghe Damste J.S."/>
            <person name="Muyzer G."/>
            <person name="Stams A.J.M."/>
            <person name="Plugge C.M."/>
        </authorList>
    </citation>
    <scope>NUCLEOTIDE SEQUENCE [LARGE SCALE GENOMIC DNA]</scope>
    <source>
        <strain evidence="13">MSAO_Bac1</strain>
    </source>
</reference>
<protein>
    <recommendedName>
        <fullName evidence="2 10">FAD:protein FMN transferase</fullName>
        <ecNumber evidence="1 10">2.7.1.180</ecNumber>
    </recommendedName>
    <alternativeName>
        <fullName evidence="8 10">Flavin transferase</fullName>
    </alternativeName>
</protein>
<organism evidence="13 14">
    <name type="scientific">Candidatus Syntrophonatronum acetioxidans</name>
    <dbReference type="NCBI Taxonomy" id="1795816"/>
    <lineage>
        <taxon>Bacteria</taxon>
        <taxon>Bacillati</taxon>
        <taxon>Bacillota</taxon>
        <taxon>Clostridia</taxon>
        <taxon>Eubacteriales</taxon>
        <taxon>Syntrophomonadaceae</taxon>
        <taxon>Candidatus Syntrophonatronum</taxon>
    </lineage>
</organism>
<feature type="binding site" evidence="11">
    <location>
        <position position="184"/>
    </location>
    <ligand>
        <name>Mg(2+)</name>
        <dbReference type="ChEBI" id="CHEBI:18420"/>
    </ligand>
</feature>